<dbReference type="Proteomes" id="UP000038045">
    <property type="component" value="Unplaced"/>
</dbReference>
<organism evidence="3 4">
    <name type="scientific">Parastrongyloides trichosuri</name>
    <name type="common">Possum-specific nematode worm</name>
    <dbReference type="NCBI Taxonomy" id="131310"/>
    <lineage>
        <taxon>Eukaryota</taxon>
        <taxon>Metazoa</taxon>
        <taxon>Ecdysozoa</taxon>
        <taxon>Nematoda</taxon>
        <taxon>Chromadorea</taxon>
        <taxon>Rhabditida</taxon>
        <taxon>Tylenchina</taxon>
        <taxon>Panagrolaimomorpha</taxon>
        <taxon>Strongyloidoidea</taxon>
        <taxon>Strongyloididae</taxon>
        <taxon>Parastrongyloides</taxon>
    </lineage>
</organism>
<evidence type="ECO:0000256" key="1">
    <source>
        <dbReference type="SAM" id="MobiDB-lite"/>
    </source>
</evidence>
<proteinExistence type="predicted"/>
<dbReference type="AlphaFoldDB" id="A0A0N4ZH82"/>
<accession>A0A0N4ZH82</accession>
<feature type="compositionally biased region" description="Low complexity" evidence="1">
    <location>
        <begin position="579"/>
        <end position="594"/>
    </location>
</feature>
<keyword evidence="3" id="KW-1185">Reference proteome</keyword>
<evidence type="ECO:0000313" key="3">
    <source>
        <dbReference type="Proteomes" id="UP000038045"/>
    </source>
</evidence>
<dbReference type="WBParaSite" id="PTRK_0000724600.1">
    <property type="protein sequence ID" value="PTRK_0000724600.1"/>
    <property type="gene ID" value="PTRK_0000724600"/>
</dbReference>
<keyword evidence="2" id="KW-1133">Transmembrane helix</keyword>
<keyword evidence="2" id="KW-0812">Transmembrane</keyword>
<name>A0A0N4ZH82_PARTI</name>
<evidence type="ECO:0000313" key="4">
    <source>
        <dbReference type="WBParaSite" id="PTRK_0000724600.1"/>
    </source>
</evidence>
<feature type="region of interest" description="Disordered" evidence="1">
    <location>
        <begin position="569"/>
        <end position="594"/>
    </location>
</feature>
<sequence>MQKRTRCSFLKCEIGFYISSREIGANEHNVLTKYNTIYLFVFDRKDENPLELIFQLTDFKYGPVYRPLVPCPYKNWISNDNYQRFIPDSNIQLHGLSFKESHKDLHVLYPAIVSSGENELLICGEIDQRRYKNVKIGIKLSNYDENLTILANDYELTATENRCSNINLNKEEVFLFTPFNVSGDGKPESIQYAKFINTQPFYSEQYIFVYSKSSIHSITSNNDYKSYWGGLNDLFFQRSESYFKPTCVAKIKDIPVDLVFKINDKQLEGRKIVDDNTEKSIFIVKINNIGNNKASFGCHAKPKGIYDERFNNFYVNKFNLALYKGHVNVTKIKTKEVSFSNSFENMYGKYTCKDEKGRTTYYVQEAKFIILPKTPHNENVEQIVFDEKLNEISCPNIYEGYGVLSEVEFQYKNGQKYSSTKDEQHFKTTDKEVIVGNIDKKILNLSTYICKYSENMKPFLYIKKTILLNGGKKSKDDVLKYLIPIIAVISIGTIGIIIAVVIISIKTVQKKKKSNLLSKASSAISASSMSQSSYSKSRLSGFRNSITSSTSSKKLKKLPSISYKPTISKPLSLKKQGNSTIKTKLSTSSKIGKK</sequence>
<keyword evidence="2" id="KW-0472">Membrane</keyword>
<protein>
    <submittedName>
        <fullName evidence="4">Ig-like domain-containing protein</fullName>
    </submittedName>
</protein>
<reference evidence="4" key="1">
    <citation type="submission" date="2017-02" db="UniProtKB">
        <authorList>
            <consortium name="WormBaseParasite"/>
        </authorList>
    </citation>
    <scope>IDENTIFICATION</scope>
</reference>
<evidence type="ECO:0000256" key="2">
    <source>
        <dbReference type="SAM" id="Phobius"/>
    </source>
</evidence>
<feature type="transmembrane region" description="Helical" evidence="2">
    <location>
        <begin position="481"/>
        <end position="505"/>
    </location>
</feature>